<evidence type="ECO:0000256" key="1">
    <source>
        <dbReference type="ARBA" id="ARBA00004514"/>
    </source>
</evidence>
<evidence type="ECO:0000256" key="6">
    <source>
        <dbReference type="ARBA" id="ARBA00022741"/>
    </source>
</evidence>
<feature type="coiled-coil region" evidence="14">
    <location>
        <begin position="6"/>
        <end position="83"/>
    </location>
</feature>
<evidence type="ECO:0000256" key="11">
    <source>
        <dbReference type="ARBA" id="ARBA00049339"/>
    </source>
</evidence>
<dbReference type="FunFam" id="3.30.1360.70:FF:000002">
    <property type="entry name" value="arginine--tRNA ligase, cytoplasmic"/>
    <property type="match status" value="1"/>
</dbReference>
<keyword evidence="8 13" id="KW-0648">Protein biosynthesis</keyword>
<evidence type="ECO:0000256" key="12">
    <source>
        <dbReference type="ARBA" id="ARBA00071644"/>
    </source>
</evidence>
<dbReference type="SMART" id="SM01016">
    <property type="entry name" value="Arg_tRNA_synt_N"/>
    <property type="match status" value="1"/>
</dbReference>
<dbReference type="Pfam" id="PF00750">
    <property type="entry name" value="tRNA-synt_1d"/>
    <property type="match status" value="1"/>
</dbReference>
<protein>
    <recommendedName>
        <fullName evidence="12">Probable arginine--tRNA ligase, cytoplasmic</fullName>
        <ecNumber evidence="3">6.1.1.19</ecNumber>
    </recommendedName>
    <alternativeName>
        <fullName evidence="10">Arginyl-tRNA synthetase</fullName>
    </alternativeName>
</protein>
<comment type="similarity">
    <text evidence="2 13">Belongs to the class-I aminoacyl-tRNA synthetase family.</text>
</comment>
<evidence type="ECO:0000256" key="7">
    <source>
        <dbReference type="ARBA" id="ARBA00022840"/>
    </source>
</evidence>
<dbReference type="EC" id="6.1.1.19" evidence="3"/>
<evidence type="ECO:0000256" key="9">
    <source>
        <dbReference type="ARBA" id="ARBA00023146"/>
    </source>
</evidence>
<dbReference type="InterPro" id="IPR036695">
    <property type="entry name" value="Arg-tRNA-synth_N_sf"/>
</dbReference>
<dbReference type="RefSeq" id="XP_016839393.2">
    <property type="nucleotide sequence ID" value="XM_016983904.3"/>
</dbReference>
<keyword evidence="7 13" id="KW-0067">ATP-binding</keyword>
<dbReference type="OrthoDB" id="68056at2759"/>
<dbReference type="Pfam" id="PF05746">
    <property type="entry name" value="DALR_1"/>
    <property type="match status" value="1"/>
</dbReference>
<dbReference type="GO" id="GO:0006420">
    <property type="term" value="P:arginyl-tRNA aminoacylation"/>
    <property type="evidence" value="ECO:0007669"/>
    <property type="project" value="InterPro"/>
</dbReference>
<dbReference type="SUPFAM" id="SSF47323">
    <property type="entry name" value="Anticodon-binding domain of a subclass of class I aminoacyl-tRNA synthetases"/>
    <property type="match status" value="1"/>
</dbReference>
<dbReference type="PANTHER" id="PTHR11956">
    <property type="entry name" value="ARGINYL-TRNA SYNTHETASE"/>
    <property type="match status" value="1"/>
</dbReference>
<dbReference type="InterPro" id="IPR005148">
    <property type="entry name" value="Arg-tRNA-synth_N"/>
</dbReference>
<comment type="catalytic activity">
    <reaction evidence="11">
        <text>tRNA(Arg) + L-arginine + ATP = L-arginyl-tRNA(Arg) + AMP + diphosphate</text>
        <dbReference type="Rhea" id="RHEA:20301"/>
        <dbReference type="Rhea" id="RHEA-COMP:9658"/>
        <dbReference type="Rhea" id="RHEA-COMP:9673"/>
        <dbReference type="ChEBI" id="CHEBI:30616"/>
        <dbReference type="ChEBI" id="CHEBI:32682"/>
        <dbReference type="ChEBI" id="CHEBI:33019"/>
        <dbReference type="ChEBI" id="CHEBI:78442"/>
        <dbReference type="ChEBI" id="CHEBI:78513"/>
        <dbReference type="ChEBI" id="CHEBI:456215"/>
        <dbReference type="EC" id="6.1.1.19"/>
    </reaction>
</comment>
<evidence type="ECO:0000313" key="17">
    <source>
        <dbReference type="EnsemblMetazoa" id="XP_016839393"/>
    </source>
</evidence>
<dbReference type="InterPro" id="IPR035684">
    <property type="entry name" value="ArgRS_core"/>
</dbReference>
<sequence length="686" mass="78422">MSHSPIEIYEQRAAAAEEEIEVLKKELRSLYQLVKSGDFKVNDSTESDSIVSQAELDKVKKENEKLKMRIEILKKTLEERKSKHLAVSTNMSESGHMVSIYDTLYTLFEKAIIEAYPDLTDPPVVISSSNNPKFGDYQCNSALPLCKLLGSASQGKKVSPREIADKIILKVASSPLVEKLEVAGAGFINIYLKREFGQAILANILKHGKVLSPPVVQKRRILVDFSSPNVAKEMHVGHLRSTIIGDSIARLLEFLGHDVLRINHIGDWGTQFGMLIAHLEDKFPNYTTESPPISDLQSFYKESKVRFDEDEEFKKRAYACVVKLQAHEPKYIQAWKLICDVSRKEFQSIYNRLDIKLIERGESFYHSRMKDIVKELEEKNFLEEDEGRKIMWGENREGIPLTIVKRDGGFTYDTSDMAAIKHRIVEEKAEWVIYVVDAGQATHFQIMESCARRARIVLSCHNIDFVGFGVVLGEDKKKFKTRSGDTVKLSQLLDEGLKRAEQKLMEKERDKVLTKEEFNKAKESIAYGCIKYADLCHNRNHDYVFSFDKMTEDKGNTAVYLLYALTRIRSIARTANVSREEMQEAIGKTPISLEHEKEWKLAKVLLKFPDVILKITKDLCLHTLCELCYEIACAFTEFYDNCYCVEKNQTGEIVKVNMGRILLTEVTAMMLEQCFALLGLKPVEKM</sequence>
<evidence type="ECO:0000259" key="16">
    <source>
        <dbReference type="SMART" id="SM01016"/>
    </source>
</evidence>
<dbReference type="InterPro" id="IPR009080">
    <property type="entry name" value="tRNAsynth_Ia_anticodon-bd"/>
</dbReference>
<dbReference type="FunFam" id="3.40.50.620:FF:000084">
    <property type="entry name" value="arginine--tRNA ligase, cytoplasmic"/>
    <property type="match status" value="1"/>
</dbReference>
<keyword evidence="14" id="KW-0175">Coiled coil</keyword>
<dbReference type="PRINTS" id="PR01038">
    <property type="entry name" value="TRNASYNTHARG"/>
</dbReference>
<dbReference type="SMR" id="A0A7M7IXC8"/>
<name>A0A7M7IXC8_NASVI</name>
<dbReference type="AlphaFoldDB" id="A0A7M7IXC8"/>
<feature type="domain" description="Arginyl tRNA synthetase N-terminal" evidence="16">
    <location>
        <begin position="102"/>
        <end position="192"/>
    </location>
</feature>
<dbReference type="InterPro" id="IPR001412">
    <property type="entry name" value="aa-tRNA-synth_I_CS"/>
</dbReference>
<dbReference type="CTD" id="32539"/>
<keyword evidence="4" id="KW-0963">Cytoplasm</keyword>
<reference evidence="17" key="1">
    <citation type="submission" date="2021-01" db="UniProtKB">
        <authorList>
            <consortium name="EnsemblMetazoa"/>
        </authorList>
    </citation>
    <scope>IDENTIFICATION</scope>
</reference>
<dbReference type="GO" id="GO:0017101">
    <property type="term" value="C:aminoacyl-tRNA synthetase multienzyme complex"/>
    <property type="evidence" value="ECO:0007669"/>
    <property type="project" value="UniProtKB-ARBA"/>
</dbReference>
<keyword evidence="6 13" id="KW-0547">Nucleotide-binding</keyword>
<evidence type="ECO:0000256" key="13">
    <source>
        <dbReference type="RuleBase" id="RU363038"/>
    </source>
</evidence>
<evidence type="ECO:0000256" key="5">
    <source>
        <dbReference type="ARBA" id="ARBA00022598"/>
    </source>
</evidence>
<dbReference type="GO" id="GO:0004814">
    <property type="term" value="F:arginine-tRNA ligase activity"/>
    <property type="evidence" value="ECO:0007669"/>
    <property type="project" value="UniProtKB-EC"/>
</dbReference>
<accession>A0A7M7IXC8</accession>
<dbReference type="Pfam" id="PF03485">
    <property type="entry name" value="Arg_tRNA_synt_N"/>
    <property type="match status" value="1"/>
</dbReference>
<organism evidence="17 18">
    <name type="scientific">Nasonia vitripennis</name>
    <name type="common">Parasitic wasp</name>
    <dbReference type="NCBI Taxonomy" id="7425"/>
    <lineage>
        <taxon>Eukaryota</taxon>
        <taxon>Metazoa</taxon>
        <taxon>Ecdysozoa</taxon>
        <taxon>Arthropoda</taxon>
        <taxon>Hexapoda</taxon>
        <taxon>Insecta</taxon>
        <taxon>Pterygota</taxon>
        <taxon>Neoptera</taxon>
        <taxon>Endopterygota</taxon>
        <taxon>Hymenoptera</taxon>
        <taxon>Apocrita</taxon>
        <taxon>Proctotrupomorpha</taxon>
        <taxon>Chalcidoidea</taxon>
        <taxon>Pteromalidae</taxon>
        <taxon>Pteromalinae</taxon>
        <taxon>Nasonia</taxon>
    </lineage>
</organism>
<dbReference type="InParanoid" id="A0A7M7IXC8"/>
<dbReference type="Proteomes" id="UP000002358">
    <property type="component" value="Chromosome 3"/>
</dbReference>
<dbReference type="InterPro" id="IPR014729">
    <property type="entry name" value="Rossmann-like_a/b/a_fold"/>
</dbReference>
<dbReference type="GeneID" id="100121004"/>
<evidence type="ECO:0000256" key="4">
    <source>
        <dbReference type="ARBA" id="ARBA00022490"/>
    </source>
</evidence>
<dbReference type="SMART" id="SM00836">
    <property type="entry name" value="DALR_1"/>
    <property type="match status" value="1"/>
</dbReference>
<dbReference type="HAMAP" id="MF_00123">
    <property type="entry name" value="Arg_tRNA_synth"/>
    <property type="match status" value="1"/>
</dbReference>
<dbReference type="FunCoup" id="A0A7M7IXC8">
    <property type="interactions" value="1346"/>
</dbReference>
<dbReference type="PROSITE" id="PS00178">
    <property type="entry name" value="AA_TRNA_LIGASE_I"/>
    <property type="match status" value="1"/>
</dbReference>
<evidence type="ECO:0000256" key="8">
    <source>
        <dbReference type="ARBA" id="ARBA00022917"/>
    </source>
</evidence>
<dbReference type="Gene3D" id="3.30.1360.70">
    <property type="entry name" value="Arginyl tRNA synthetase N-terminal domain"/>
    <property type="match status" value="1"/>
</dbReference>
<dbReference type="PANTHER" id="PTHR11956:SF5">
    <property type="entry name" value="ARGININE--TRNA LIGASE, CYTOPLASMIC"/>
    <property type="match status" value="1"/>
</dbReference>
<evidence type="ECO:0000256" key="10">
    <source>
        <dbReference type="ARBA" id="ARBA00033033"/>
    </source>
</evidence>
<dbReference type="Gene3D" id="1.10.730.10">
    <property type="entry name" value="Isoleucyl-tRNA Synthetase, Domain 1"/>
    <property type="match status" value="1"/>
</dbReference>
<keyword evidence="18" id="KW-1185">Reference proteome</keyword>
<dbReference type="SUPFAM" id="SSF52374">
    <property type="entry name" value="Nucleotidylyl transferase"/>
    <property type="match status" value="1"/>
</dbReference>
<proteinExistence type="inferred from homology"/>
<feature type="coiled-coil region" evidence="14">
    <location>
        <begin position="490"/>
        <end position="517"/>
    </location>
</feature>
<evidence type="ECO:0000313" key="18">
    <source>
        <dbReference type="Proteomes" id="UP000002358"/>
    </source>
</evidence>
<dbReference type="FunFam" id="1.10.730.10:FF:000064">
    <property type="entry name" value="Probable arginine--tRNA ligase, cytoplasmic"/>
    <property type="match status" value="1"/>
</dbReference>
<dbReference type="InterPro" id="IPR001278">
    <property type="entry name" value="Arg-tRNA-ligase"/>
</dbReference>
<dbReference type="NCBIfam" id="TIGR00456">
    <property type="entry name" value="argS"/>
    <property type="match status" value="1"/>
</dbReference>
<keyword evidence="5 13" id="KW-0436">Ligase</keyword>
<dbReference type="Gene3D" id="3.40.50.620">
    <property type="entry name" value="HUPs"/>
    <property type="match status" value="1"/>
</dbReference>
<evidence type="ECO:0000259" key="15">
    <source>
        <dbReference type="SMART" id="SM00836"/>
    </source>
</evidence>
<evidence type="ECO:0000256" key="3">
    <source>
        <dbReference type="ARBA" id="ARBA00012837"/>
    </source>
</evidence>
<evidence type="ECO:0000256" key="14">
    <source>
        <dbReference type="SAM" id="Coils"/>
    </source>
</evidence>
<dbReference type="GO" id="GO:0005524">
    <property type="term" value="F:ATP binding"/>
    <property type="evidence" value="ECO:0007669"/>
    <property type="project" value="UniProtKB-KW"/>
</dbReference>
<dbReference type="GO" id="GO:0005829">
    <property type="term" value="C:cytosol"/>
    <property type="evidence" value="ECO:0007669"/>
    <property type="project" value="UniProtKB-SubCell"/>
</dbReference>
<feature type="domain" description="DALR anticodon binding" evidence="15">
    <location>
        <begin position="561"/>
        <end position="686"/>
    </location>
</feature>
<dbReference type="KEGG" id="nvi:100121004"/>
<comment type="subcellular location">
    <subcellularLocation>
        <location evidence="1">Cytoplasm</location>
        <location evidence="1">Cytosol</location>
    </subcellularLocation>
</comment>
<keyword evidence="9 13" id="KW-0030">Aminoacyl-tRNA synthetase</keyword>
<dbReference type="InterPro" id="IPR008909">
    <property type="entry name" value="DALR_anticod-bd"/>
</dbReference>
<dbReference type="SUPFAM" id="SSF55190">
    <property type="entry name" value="Arginyl-tRNA synthetase (ArgRS), N-terminal 'additional' domain"/>
    <property type="match status" value="1"/>
</dbReference>
<dbReference type="CDD" id="cd00671">
    <property type="entry name" value="ArgRS_core"/>
    <property type="match status" value="1"/>
</dbReference>
<dbReference type="EnsemblMetazoa" id="XM_016983904">
    <property type="protein sequence ID" value="XP_016839393"/>
    <property type="gene ID" value="LOC100121004"/>
</dbReference>
<evidence type="ECO:0000256" key="2">
    <source>
        <dbReference type="ARBA" id="ARBA00005594"/>
    </source>
</evidence>